<evidence type="ECO:0000256" key="1">
    <source>
        <dbReference type="SAM" id="MobiDB-lite"/>
    </source>
</evidence>
<dbReference type="Proteomes" id="UP000244811">
    <property type="component" value="Chromosome 1"/>
</dbReference>
<organism evidence="2 3">
    <name type="scientific">Theileria orientalis</name>
    <dbReference type="NCBI Taxonomy" id="68886"/>
    <lineage>
        <taxon>Eukaryota</taxon>
        <taxon>Sar</taxon>
        <taxon>Alveolata</taxon>
        <taxon>Apicomplexa</taxon>
        <taxon>Aconoidasida</taxon>
        <taxon>Piroplasmida</taxon>
        <taxon>Theileriidae</taxon>
        <taxon>Theileria</taxon>
    </lineage>
</organism>
<feature type="compositionally biased region" description="Basic and acidic residues" evidence="1">
    <location>
        <begin position="734"/>
        <end position="787"/>
    </location>
</feature>
<dbReference type="AlphaFoldDB" id="A0A976QTP0"/>
<dbReference type="EMBL" id="CP056069">
    <property type="protein sequence ID" value="UKJ99971.2"/>
    <property type="molecule type" value="Genomic_DNA"/>
</dbReference>
<feature type="region of interest" description="Disordered" evidence="1">
    <location>
        <begin position="146"/>
        <end position="172"/>
    </location>
</feature>
<protein>
    <submittedName>
        <fullName evidence="2">Uncharacterized protein</fullName>
    </submittedName>
</protein>
<feature type="compositionally biased region" description="Basic and acidic residues" evidence="1">
    <location>
        <begin position="313"/>
        <end position="331"/>
    </location>
</feature>
<accession>A0A976QTP0</accession>
<evidence type="ECO:0000313" key="2">
    <source>
        <dbReference type="EMBL" id="UKJ99971.2"/>
    </source>
</evidence>
<sequence length="1251" mass="143751">MKHEIKSNGLNSVISDTYGGTQFGYITGAYIDPNSQFYDYGYGSAYASGYDPGYGSGYDQGYAQGYDQGYHPAYDQGYVQGYDPAYAAGYDTVYSSAYGHTYPQLYEEAGFAAGYGQYYDSYSQGPGYSYPDDGYQEVEIVDSHDSRYHSGRESYGKDYSRRISTRDRSHSKVQEFPEQDYFSGNFEQVGYTDPYETRTERSYCHPRSTSSGRYKEQMEQQHSADFKTVMLDISNRKTTKSIIYNFDDTSQTHTFTAAEGYLFEGAIDENAEMVWVPDNKKYADKITVTQTGPGLFSIKAFVPVEGTSSSDFDTDKDKLPGGRRLDKKTGRPEVTPRAQCKVVQREQPKQFEITQRQRGTQQVARGTIDIELNNRKSSEQVQYHYNKRYFIHSFKPKAGFKIGRVTRGGKVKYAHQQGPIPDEVIVIVLPNGSEVLRVLYPSVPSEVESEGEYVIVTERPTLVEVDIRRYESSEGVIYTFDKRYNIHRFTCKENYLIRKITKRGEAVRRFPDNQLPDRLLIVYIPGKGSTLRVLYPGQDEGIDEILKLLPPPGPAKVEEVAPTLITVDVKRLRSTGEIDYREEADGTRVFVCKSGFLIGKIVKEDEVLERFSKDYPNKVTVSLDQNGKRVVDYSAPFKPELITLDIRRRMSSSQFKYEKDYKGRDIYEAIRPHLFYEVRKDNDLLWYSRDGRYPDKVYIIPVEGAKPILRVYYPKDVTFPVLKKVEGYRPDMYRKEDFEEPPEPKLEKPSRARDVYQHPKSQEPHKKEPEVKPTKAEPEVETEKPTIKDVPTLPDASQIKIVDAKEKPLQESLLHPVTLNISQRKNTDSFTYNASGKLGKYKANLGYAFQEVYENDKNKIWDTIEPDKYAVEVYADGVGFTAKLSNVTIYTANKQYIHFHKHNGKTWIKIPPILELDIEHKGSTLQVYYEPRGKTHVFFANYNFLFNKVLENGKVVWDSQGCRECVMVHYNEKGDQGKEVTVYLPDGVVALRKDETTKQWIDLDAVEGSGQKEAKTMTSKTEIEIMRDYDVNKLKIYTAEGDDITKTKENDSGVYVRSDDGEDRTFEMNDGTKCVEVKYNNKSFWKYEKEKYGIMFPKSVQFQKEKLSIVVEFGPIALKYKFNGEEMQLIFTRKPGPVEVDMSKTEIVAVTGTSGASNSYRKEMSNRGNSKIVTYTTKEQFAFNPVKVDTQSLYGTIDPFSYVYKIMAQPPENPKRLRIFYLNGKARNFAQDKEGKWTEFPENMDMFSQIE</sequence>
<name>A0A976QTP0_THEOR</name>
<proteinExistence type="predicted"/>
<reference evidence="2" key="1">
    <citation type="submission" date="2022-07" db="EMBL/GenBank/DDBJ databases">
        <title>Evaluation of T. orientalis genome assembly methods using nanopore sequencing and analysis of variation between genomes.</title>
        <authorList>
            <person name="Yam J."/>
            <person name="Micallef M.L."/>
            <person name="Liu M."/>
            <person name="Djordjevic S.P."/>
            <person name="Bogema D.R."/>
            <person name="Jenkins C."/>
        </authorList>
    </citation>
    <scope>NUCLEOTIDE SEQUENCE</scope>
    <source>
        <strain evidence="2">Goon Nure</strain>
    </source>
</reference>
<evidence type="ECO:0000313" key="3">
    <source>
        <dbReference type="Proteomes" id="UP000244811"/>
    </source>
</evidence>
<feature type="region of interest" description="Disordered" evidence="1">
    <location>
        <begin position="734"/>
        <end position="792"/>
    </location>
</feature>
<feature type="region of interest" description="Disordered" evidence="1">
    <location>
        <begin position="307"/>
        <end position="336"/>
    </location>
</feature>
<gene>
    <name evidence="2" type="ORF">MACK_000037</name>
</gene>